<accession>A0A3N4JAS5</accession>
<feature type="region of interest" description="Disordered" evidence="1">
    <location>
        <begin position="296"/>
        <end position="321"/>
    </location>
</feature>
<evidence type="ECO:0000256" key="1">
    <source>
        <dbReference type="SAM" id="MobiDB-lite"/>
    </source>
</evidence>
<gene>
    <name evidence="2" type="ORF">L873DRAFT_1324867</name>
</gene>
<evidence type="ECO:0000313" key="3">
    <source>
        <dbReference type="Proteomes" id="UP000276215"/>
    </source>
</evidence>
<dbReference type="EMBL" id="ML120427">
    <property type="protein sequence ID" value="RPA95326.1"/>
    <property type="molecule type" value="Genomic_DNA"/>
</dbReference>
<reference evidence="2 3" key="1">
    <citation type="journal article" date="2018" name="Nat. Ecol. Evol.">
        <title>Pezizomycetes genomes reveal the molecular basis of ectomycorrhizal truffle lifestyle.</title>
        <authorList>
            <person name="Murat C."/>
            <person name="Payen T."/>
            <person name="Noel B."/>
            <person name="Kuo A."/>
            <person name="Morin E."/>
            <person name="Chen J."/>
            <person name="Kohler A."/>
            <person name="Krizsan K."/>
            <person name="Balestrini R."/>
            <person name="Da Silva C."/>
            <person name="Montanini B."/>
            <person name="Hainaut M."/>
            <person name="Levati E."/>
            <person name="Barry K.W."/>
            <person name="Belfiori B."/>
            <person name="Cichocki N."/>
            <person name="Clum A."/>
            <person name="Dockter R.B."/>
            <person name="Fauchery L."/>
            <person name="Guy J."/>
            <person name="Iotti M."/>
            <person name="Le Tacon F."/>
            <person name="Lindquist E.A."/>
            <person name="Lipzen A."/>
            <person name="Malagnac F."/>
            <person name="Mello A."/>
            <person name="Molinier V."/>
            <person name="Miyauchi S."/>
            <person name="Poulain J."/>
            <person name="Riccioni C."/>
            <person name="Rubini A."/>
            <person name="Sitrit Y."/>
            <person name="Splivallo R."/>
            <person name="Traeger S."/>
            <person name="Wang M."/>
            <person name="Zifcakova L."/>
            <person name="Wipf D."/>
            <person name="Zambonelli A."/>
            <person name="Paolocci F."/>
            <person name="Nowrousian M."/>
            <person name="Ottonello S."/>
            <person name="Baldrian P."/>
            <person name="Spatafora J.W."/>
            <person name="Henrissat B."/>
            <person name="Nagy L.G."/>
            <person name="Aury J.M."/>
            <person name="Wincker P."/>
            <person name="Grigoriev I.V."/>
            <person name="Bonfante P."/>
            <person name="Martin F.M."/>
        </authorList>
    </citation>
    <scope>NUCLEOTIDE SEQUENCE [LARGE SCALE GENOMIC DNA]</scope>
    <source>
        <strain evidence="2 3">120613-1</strain>
    </source>
</reference>
<dbReference type="STRING" id="1336337.A0A3N4JAS5"/>
<dbReference type="Proteomes" id="UP000276215">
    <property type="component" value="Unassembled WGS sequence"/>
</dbReference>
<evidence type="ECO:0000313" key="2">
    <source>
        <dbReference type="EMBL" id="RPA95326.1"/>
    </source>
</evidence>
<feature type="compositionally biased region" description="Pro residues" evidence="1">
    <location>
        <begin position="454"/>
        <end position="472"/>
    </location>
</feature>
<feature type="compositionally biased region" description="Basic and acidic residues" evidence="1">
    <location>
        <begin position="347"/>
        <end position="357"/>
    </location>
</feature>
<dbReference type="InterPro" id="IPR046896">
    <property type="entry name" value="Cup1-like_N"/>
</dbReference>
<feature type="compositionally biased region" description="Low complexity" evidence="1">
    <location>
        <begin position="473"/>
        <end position="483"/>
    </location>
</feature>
<name>A0A3N4JAS5_9PEZI</name>
<feature type="compositionally biased region" description="Basic and acidic residues" evidence="1">
    <location>
        <begin position="401"/>
        <end position="421"/>
    </location>
</feature>
<feature type="region of interest" description="Disordered" evidence="1">
    <location>
        <begin position="347"/>
        <end position="483"/>
    </location>
</feature>
<protein>
    <submittedName>
        <fullName evidence="2">Uncharacterized protein</fullName>
    </submittedName>
</protein>
<feature type="compositionally biased region" description="Acidic residues" evidence="1">
    <location>
        <begin position="422"/>
        <end position="452"/>
    </location>
</feature>
<dbReference type="OrthoDB" id="6508832at2759"/>
<dbReference type="AlphaFoldDB" id="A0A3N4JAS5"/>
<keyword evidence="3" id="KW-1185">Reference proteome</keyword>
<feature type="compositionally biased region" description="Acidic residues" evidence="1">
    <location>
        <begin position="358"/>
        <end position="375"/>
    </location>
</feature>
<sequence>MRVPTRLPAHRIACLALYRAFLSHLPHLPLEPAQTQFAEWHIRNEFKQKGTAAGIKPIRRALLYGRKGETLMRRAATGDQESITKLSEAITRLQKQREEMLHVATLTPPTPKPPPPPTLMPTRKRKLRLLDPNYKPPPRSPIPRLPQLIESNMFPIMRWPGQKTPVHISMLIKSKTIKKQKRMDVLELLDDWAELAREEDAFDKIIQRETGIREGGGTWEQGVRDCARLVRDLMRQEDLRGVEKTKKFLKIIEEKKVIRDAMIVERDKEKRRRKRQNRLQRKAEQWRMEAKAAIEAANGELERTPKPALGPDTPPTRYSPPVHYVQYINRDPEPDGHEQGDLEHEYDEHENEYHDQEHGEEEYDNQEYEEYEEHELESAPKKTWDPDTPLTRYTPPAPRNRGPEQDGHEQGDLEHEYRDDQEYGEEEEYDDQGYNEEEDYEDDSEHEEEEPDSTSPPPPPKESNPSTPPPPSLEINPNPEDKP</sequence>
<feature type="compositionally biased region" description="Basic and acidic residues" evidence="1">
    <location>
        <begin position="376"/>
        <end position="385"/>
    </location>
</feature>
<dbReference type="CDD" id="cd20273">
    <property type="entry name" value="Complex1_LYR_unchar"/>
    <property type="match status" value="1"/>
</dbReference>
<proteinExistence type="predicted"/>
<organism evidence="2 3">
    <name type="scientific">Choiromyces venosus 120613-1</name>
    <dbReference type="NCBI Taxonomy" id="1336337"/>
    <lineage>
        <taxon>Eukaryota</taxon>
        <taxon>Fungi</taxon>
        <taxon>Dikarya</taxon>
        <taxon>Ascomycota</taxon>
        <taxon>Pezizomycotina</taxon>
        <taxon>Pezizomycetes</taxon>
        <taxon>Pezizales</taxon>
        <taxon>Tuberaceae</taxon>
        <taxon>Choiromyces</taxon>
    </lineage>
</organism>